<keyword evidence="1" id="KW-0812">Transmembrane</keyword>
<evidence type="ECO:0000313" key="3">
    <source>
        <dbReference type="Proteomes" id="UP001530293"/>
    </source>
</evidence>
<feature type="transmembrane region" description="Helical" evidence="1">
    <location>
        <begin position="142"/>
        <end position="159"/>
    </location>
</feature>
<keyword evidence="3" id="KW-1185">Reference proteome</keyword>
<gene>
    <name evidence="2" type="ORF">ACHAWU_003932</name>
</gene>
<dbReference type="EMBL" id="JALLBG020000108">
    <property type="protein sequence ID" value="KAL3764120.1"/>
    <property type="molecule type" value="Genomic_DNA"/>
</dbReference>
<evidence type="ECO:0000313" key="2">
    <source>
        <dbReference type="EMBL" id="KAL3764120.1"/>
    </source>
</evidence>
<organism evidence="2 3">
    <name type="scientific">Discostella pseudostelligera</name>
    <dbReference type="NCBI Taxonomy" id="259834"/>
    <lineage>
        <taxon>Eukaryota</taxon>
        <taxon>Sar</taxon>
        <taxon>Stramenopiles</taxon>
        <taxon>Ochrophyta</taxon>
        <taxon>Bacillariophyta</taxon>
        <taxon>Coscinodiscophyceae</taxon>
        <taxon>Thalassiosirophycidae</taxon>
        <taxon>Stephanodiscales</taxon>
        <taxon>Stephanodiscaceae</taxon>
        <taxon>Discostella</taxon>
    </lineage>
</organism>
<protein>
    <submittedName>
        <fullName evidence="2">Uncharacterized protein</fullName>
    </submittedName>
</protein>
<name>A0ABD3MJ57_9STRA</name>
<dbReference type="Pfam" id="PF04749">
    <property type="entry name" value="PLAC8"/>
    <property type="match status" value="1"/>
</dbReference>
<dbReference type="AlphaFoldDB" id="A0ABD3MJ57"/>
<dbReference type="Proteomes" id="UP001530293">
    <property type="component" value="Unassembled WGS sequence"/>
</dbReference>
<sequence length="258" mass="28331">MALDSDYKEAFTNEPGTDIPVKVHIIAPSTLPEGYIFEAEIGAPGAKKTISVEVPPGGVVEGQIFLIPLPDDFAVGEPRVNIPTGHWKDGTFDCLKAGICHPSLWCALCCTQVAMGQILQRLRFNWLGEPASDSATKSTFKVVLTLVLCYVFFTIFLEIAEGSTGYQDIPFWIPTLRFVGSILFTIYSIYSLMKLRESVRAKYSIPTEKCGACEDVCCSIWCSCCIVSQMARHTGEYETYKGRLCSETGMAAHTPSVV</sequence>
<reference evidence="2 3" key="1">
    <citation type="submission" date="2024-10" db="EMBL/GenBank/DDBJ databases">
        <title>Updated reference genomes for cyclostephanoid diatoms.</title>
        <authorList>
            <person name="Roberts W.R."/>
            <person name="Alverson A.J."/>
        </authorList>
    </citation>
    <scope>NUCLEOTIDE SEQUENCE [LARGE SCALE GENOMIC DNA]</scope>
    <source>
        <strain evidence="2 3">AJA232-27</strain>
    </source>
</reference>
<keyword evidence="1" id="KW-0472">Membrane</keyword>
<comment type="caution">
    <text evidence="2">The sequence shown here is derived from an EMBL/GenBank/DDBJ whole genome shotgun (WGS) entry which is preliminary data.</text>
</comment>
<dbReference type="InterPro" id="IPR006461">
    <property type="entry name" value="PLAC_motif_containing"/>
</dbReference>
<feature type="transmembrane region" description="Helical" evidence="1">
    <location>
        <begin position="171"/>
        <end position="193"/>
    </location>
</feature>
<accession>A0ABD3MJ57</accession>
<evidence type="ECO:0000256" key="1">
    <source>
        <dbReference type="SAM" id="Phobius"/>
    </source>
</evidence>
<keyword evidence="1" id="KW-1133">Transmembrane helix</keyword>
<proteinExistence type="predicted"/>